<organism evidence="9 10">
    <name type="scientific">Hibiscus sabdariffa</name>
    <name type="common">roselle</name>
    <dbReference type="NCBI Taxonomy" id="183260"/>
    <lineage>
        <taxon>Eukaryota</taxon>
        <taxon>Viridiplantae</taxon>
        <taxon>Streptophyta</taxon>
        <taxon>Embryophyta</taxon>
        <taxon>Tracheophyta</taxon>
        <taxon>Spermatophyta</taxon>
        <taxon>Magnoliopsida</taxon>
        <taxon>eudicotyledons</taxon>
        <taxon>Gunneridae</taxon>
        <taxon>Pentapetalae</taxon>
        <taxon>rosids</taxon>
        <taxon>malvids</taxon>
        <taxon>Malvales</taxon>
        <taxon>Malvaceae</taxon>
        <taxon>Malvoideae</taxon>
        <taxon>Hibiscus</taxon>
    </lineage>
</organism>
<evidence type="ECO:0000313" key="10">
    <source>
        <dbReference type="Proteomes" id="UP001396334"/>
    </source>
</evidence>
<evidence type="ECO:0000256" key="4">
    <source>
        <dbReference type="ARBA" id="ARBA00022970"/>
    </source>
</evidence>
<feature type="transmembrane region" description="Helical" evidence="7">
    <location>
        <begin position="423"/>
        <end position="440"/>
    </location>
</feature>
<proteinExistence type="predicted"/>
<feature type="transmembrane region" description="Helical" evidence="7">
    <location>
        <begin position="521"/>
        <end position="540"/>
    </location>
</feature>
<protein>
    <recommendedName>
        <fullName evidence="8">Amino acid transporter transmembrane domain-containing protein</fullName>
    </recommendedName>
</protein>
<feature type="transmembrane region" description="Helical" evidence="7">
    <location>
        <begin position="213"/>
        <end position="241"/>
    </location>
</feature>
<feature type="transmembrane region" description="Helical" evidence="7">
    <location>
        <begin position="375"/>
        <end position="394"/>
    </location>
</feature>
<gene>
    <name evidence="9" type="ORF">V6N11_077069</name>
</gene>
<feature type="transmembrane region" description="Helical" evidence="7">
    <location>
        <begin position="163"/>
        <end position="188"/>
    </location>
</feature>
<evidence type="ECO:0000256" key="7">
    <source>
        <dbReference type="SAM" id="Phobius"/>
    </source>
</evidence>
<evidence type="ECO:0000256" key="2">
    <source>
        <dbReference type="ARBA" id="ARBA00022448"/>
    </source>
</evidence>
<feature type="transmembrane region" description="Helical" evidence="7">
    <location>
        <begin position="133"/>
        <end position="157"/>
    </location>
</feature>
<comment type="subcellular location">
    <subcellularLocation>
        <location evidence="1">Membrane</location>
        <topology evidence="1">Multi-pass membrane protein</topology>
    </subcellularLocation>
</comment>
<feature type="transmembrane region" description="Helical" evidence="7">
    <location>
        <begin position="261"/>
        <end position="282"/>
    </location>
</feature>
<keyword evidence="3 7" id="KW-0812">Transmembrane</keyword>
<keyword evidence="6 7" id="KW-0472">Membrane</keyword>
<feature type="transmembrane region" description="Helical" evidence="7">
    <location>
        <begin position="461"/>
        <end position="480"/>
    </location>
</feature>
<feature type="transmembrane region" description="Helical" evidence="7">
    <location>
        <begin position="294"/>
        <end position="314"/>
    </location>
</feature>
<evidence type="ECO:0000256" key="3">
    <source>
        <dbReference type="ARBA" id="ARBA00022692"/>
    </source>
</evidence>
<dbReference type="PANTHER" id="PTHR22950">
    <property type="entry name" value="AMINO ACID TRANSPORTER"/>
    <property type="match status" value="1"/>
</dbReference>
<feature type="transmembrane region" description="Helical" evidence="7">
    <location>
        <begin position="486"/>
        <end position="509"/>
    </location>
</feature>
<feature type="domain" description="Amino acid transporter transmembrane" evidence="8">
    <location>
        <begin position="136"/>
        <end position="540"/>
    </location>
</feature>
<sequence length="556" mass="61152">MCWQLWKSRYGMIMDDNFVDHGDLISQCRHLVLEFSVSIATRLGNVNNAQLGETDSLEVASILQDTSKALPGHAIIDDIHDLLSKEWNVTIHYFDFKRVQSLCFCCRFLYKVESLRAPLLPKRQDEDAGYDEFNGASFTGAVFNLSTTIVGAGIMALPATMKVLGLILGIAMIILMAFLTNASIEFLLRFSRAGRTTSYGSLMGDAFGKYGRIFLQICVLVNNIGVLIVYMIIIGDVLSGISSSGVHHAGVLEGWFGEHWWNGRTFVLLVTTLCIFSPLACFKRIDSLRFTSALSVALAVVFLVITVGIAIVKLLAGTISMPRLLPDVTDLTSFLELFTVVPVLVTAYICHYNVHSIDNELEDTTQIKPVVQTSLALCSIVYIMTSLFGFLLFGDATLEDVLANFDSDLGIPYSSLLNDTVRVSYAAHLMLVFPIVFYPLRLNMDGLLFPSARPLALSNTRFAFTTVGLITVIFLGANFIPSIWDAFQFTGATAAVCLGFIFPAAVTLRDRHSIATKKDKILALFMIVLAVFSNMVAVYSDALAMFEKNSGTGPRD</sequence>
<evidence type="ECO:0000313" key="9">
    <source>
        <dbReference type="EMBL" id="KAK9035018.1"/>
    </source>
</evidence>
<keyword evidence="10" id="KW-1185">Reference proteome</keyword>
<keyword evidence="4" id="KW-0029">Amino-acid transport</keyword>
<reference evidence="9 10" key="1">
    <citation type="journal article" date="2024" name="G3 (Bethesda)">
        <title>Genome assembly of Hibiscus sabdariffa L. provides insights into metabolisms of medicinal natural products.</title>
        <authorList>
            <person name="Kim T."/>
        </authorList>
    </citation>
    <scope>NUCLEOTIDE SEQUENCE [LARGE SCALE GENOMIC DNA]</scope>
    <source>
        <strain evidence="9">TK-2024</strain>
        <tissue evidence="9">Old leaves</tissue>
    </source>
</reference>
<dbReference type="EMBL" id="JBBPBN010000006">
    <property type="protein sequence ID" value="KAK9035018.1"/>
    <property type="molecule type" value="Genomic_DNA"/>
</dbReference>
<evidence type="ECO:0000256" key="5">
    <source>
        <dbReference type="ARBA" id="ARBA00022989"/>
    </source>
</evidence>
<keyword evidence="5 7" id="KW-1133">Transmembrane helix</keyword>
<evidence type="ECO:0000256" key="6">
    <source>
        <dbReference type="ARBA" id="ARBA00023136"/>
    </source>
</evidence>
<dbReference type="PANTHER" id="PTHR22950:SF643">
    <property type="entry name" value="AMINO ACID TRANSPORTER AVT6A"/>
    <property type="match status" value="1"/>
</dbReference>
<keyword evidence="2" id="KW-0813">Transport</keyword>
<dbReference type="Pfam" id="PF01490">
    <property type="entry name" value="Aa_trans"/>
    <property type="match status" value="1"/>
</dbReference>
<accession>A0ABR2TCV3</accession>
<feature type="transmembrane region" description="Helical" evidence="7">
    <location>
        <begin position="334"/>
        <end position="354"/>
    </location>
</feature>
<comment type="caution">
    <text evidence="9">The sequence shown here is derived from an EMBL/GenBank/DDBJ whole genome shotgun (WGS) entry which is preliminary data.</text>
</comment>
<name>A0ABR2TCV3_9ROSI</name>
<dbReference type="Proteomes" id="UP001396334">
    <property type="component" value="Unassembled WGS sequence"/>
</dbReference>
<evidence type="ECO:0000256" key="1">
    <source>
        <dbReference type="ARBA" id="ARBA00004141"/>
    </source>
</evidence>
<dbReference type="InterPro" id="IPR013057">
    <property type="entry name" value="AA_transpt_TM"/>
</dbReference>
<evidence type="ECO:0000259" key="8">
    <source>
        <dbReference type="Pfam" id="PF01490"/>
    </source>
</evidence>